<proteinExistence type="predicted"/>
<gene>
    <name evidence="1" type="ORF">PIB30_114594</name>
</gene>
<evidence type="ECO:0000313" key="2">
    <source>
        <dbReference type="Proteomes" id="UP001341840"/>
    </source>
</evidence>
<evidence type="ECO:0000313" key="1">
    <source>
        <dbReference type="EMBL" id="MED6130089.1"/>
    </source>
</evidence>
<organism evidence="1 2">
    <name type="scientific">Stylosanthes scabra</name>
    <dbReference type="NCBI Taxonomy" id="79078"/>
    <lineage>
        <taxon>Eukaryota</taxon>
        <taxon>Viridiplantae</taxon>
        <taxon>Streptophyta</taxon>
        <taxon>Embryophyta</taxon>
        <taxon>Tracheophyta</taxon>
        <taxon>Spermatophyta</taxon>
        <taxon>Magnoliopsida</taxon>
        <taxon>eudicotyledons</taxon>
        <taxon>Gunneridae</taxon>
        <taxon>Pentapetalae</taxon>
        <taxon>rosids</taxon>
        <taxon>fabids</taxon>
        <taxon>Fabales</taxon>
        <taxon>Fabaceae</taxon>
        <taxon>Papilionoideae</taxon>
        <taxon>50 kb inversion clade</taxon>
        <taxon>dalbergioids sensu lato</taxon>
        <taxon>Dalbergieae</taxon>
        <taxon>Pterocarpus clade</taxon>
        <taxon>Stylosanthes</taxon>
    </lineage>
</organism>
<dbReference type="Proteomes" id="UP001341840">
    <property type="component" value="Unassembled WGS sequence"/>
</dbReference>
<reference evidence="1 2" key="1">
    <citation type="journal article" date="2023" name="Plants (Basel)">
        <title>Bridging the Gap: Combining Genomics and Transcriptomics Approaches to Understand Stylosanthes scabra, an Orphan Legume from the Brazilian Caatinga.</title>
        <authorList>
            <person name="Ferreira-Neto J.R.C."/>
            <person name="da Silva M.D."/>
            <person name="Binneck E."/>
            <person name="de Melo N.F."/>
            <person name="da Silva R.H."/>
            <person name="de Melo A.L.T.M."/>
            <person name="Pandolfi V."/>
            <person name="Bustamante F.O."/>
            <person name="Brasileiro-Vidal A.C."/>
            <person name="Benko-Iseppon A.M."/>
        </authorList>
    </citation>
    <scope>NUCLEOTIDE SEQUENCE [LARGE SCALE GENOMIC DNA]</scope>
    <source>
        <tissue evidence="1">Leaves</tissue>
    </source>
</reference>
<feature type="non-terminal residue" evidence="1">
    <location>
        <position position="61"/>
    </location>
</feature>
<protein>
    <submittedName>
        <fullName evidence="1">Uncharacterized protein</fullName>
    </submittedName>
</protein>
<keyword evidence="2" id="KW-1185">Reference proteome</keyword>
<accession>A0ABU6S1J6</accession>
<sequence>MMVGLRGKSILVMLEDIREYIMRTMATHKDALMAYTGKLAPIQMSRLEKEKKEGNYWGTQW</sequence>
<name>A0ABU6S1J6_9FABA</name>
<comment type="caution">
    <text evidence="1">The sequence shown here is derived from an EMBL/GenBank/DDBJ whole genome shotgun (WGS) entry which is preliminary data.</text>
</comment>
<dbReference type="EMBL" id="JASCZI010040879">
    <property type="protein sequence ID" value="MED6130089.1"/>
    <property type="molecule type" value="Genomic_DNA"/>
</dbReference>